<protein>
    <submittedName>
        <fullName evidence="1">DUF452 family protein</fullName>
    </submittedName>
</protein>
<reference evidence="1 2" key="1">
    <citation type="submission" date="2018-12" db="EMBL/GenBank/DDBJ databases">
        <title>Marinifilum JC070 sp. nov., a marine bacterium isolated from Yongle Blue Hole in the South China Sea.</title>
        <authorList>
            <person name="Fu T."/>
        </authorList>
    </citation>
    <scope>NUCLEOTIDE SEQUENCE [LARGE SCALE GENOMIC DNA]</scope>
    <source>
        <strain evidence="1 2">JC070</strain>
    </source>
</reference>
<dbReference type="InterPro" id="IPR029058">
    <property type="entry name" value="AB_hydrolase_fold"/>
</dbReference>
<gene>
    <name evidence="1" type="ORF">ELS83_00245</name>
</gene>
<name>A0ABX1WQ64_9BACT</name>
<dbReference type="RefSeq" id="WP_171593491.1">
    <property type="nucleotide sequence ID" value="NZ_RZNH01000001.1"/>
</dbReference>
<dbReference type="InterPro" id="IPR007398">
    <property type="entry name" value="BioG"/>
</dbReference>
<evidence type="ECO:0000313" key="1">
    <source>
        <dbReference type="EMBL" id="NOU58224.1"/>
    </source>
</evidence>
<dbReference type="EMBL" id="RZNH01000001">
    <property type="protein sequence ID" value="NOU58224.1"/>
    <property type="molecule type" value="Genomic_DNA"/>
</dbReference>
<accession>A0ABX1WQ64</accession>
<comment type="caution">
    <text evidence="1">The sequence shown here is derived from an EMBL/GenBank/DDBJ whole genome shotgun (WGS) entry which is preliminary data.</text>
</comment>
<dbReference type="Proteomes" id="UP000732105">
    <property type="component" value="Unassembled WGS sequence"/>
</dbReference>
<evidence type="ECO:0000313" key="2">
    <source>
        <dbReference type="Proteomes" id="UP000732105"/>
    </source>
</evidence>
<organism evidence="1 2">
    <name type="scientific">Marinifilum caeruleilacunae</name>
    <dbReference type="NCBI Taxonomy" id="2499076"/>
    <lineage>
        <taxon>Bacteria</taxon>
        <taxon>Pseudomonadati</taxon>
        <taxon>Bacteroidota</taxon>
        <taxon>Bacteroidia</taxon>
        <taxon>Marinilabiliales</taxon>
        <taxon>Marinifilaceae</taxon>
    </lineage>
</organism>
<keyword evidence="2" id="KW-1185">Reference proteome</keyword>
<dbReference type="SUPFAM" id="SSF53474">
    <property type="entry name" value="alpha/beta-Hydrolases"/>
    <property type="match status" value="1"/>
</dbReference>
<proteinExistence type="predicted"/>
<sequence length="230" mass="27032">MKTKWLHKNSKEKCILFFNGWSCDETPFSQLLSKEYDVLMCYDYRDILQTKEIKRLFENYEGIYLLAWSLGVYVANLLMKDRKNLFTDAIAINGTVHPIDNLKGIPPAVFQGTISGLNEKNLEKFWMRMCGGKSAYQHFHANLPKRDLDDQLKELLELQSIIQNHFTDWSIYNKALIGNKDFIFSADNQRNAWSKDTVSIERDYPHYCFDNWNTWDEIIEDLSCGKSEDK</sequence>
<dbReference type="Pfam" id="PF04301">
    <property type="entry name" value="BioG"/>
    <property type="match status" value="1"/>
</dbReference>